<dbReference type="Pfam" id="PF04082">
    <property type="entry name" value="Fungal_trans"/>
    <property type="match status" value="1"/>
</dbReference>
<keyword evidence="2" id="KW-0862">Zinc</keyword>
<evidence type="ECO:0000256" key="5">
    <source>
        <dbReference type="ARBA" id="ARBA00023163"/>
    </source>
</evidence>
<dbReference type="EMBL" id="FMJY01000010">
    <property type="protein sequence ID" value="SCO91234.1"/>
    <property type="molecule type" value="Genomic_DNA"/>
</dbReference>
<evidence type="ECO:0000256" key="4">
    <source>
        <dbReference type="ARBA" id="ARBA00023125"/>
    </source>
</evidence>
<dbReference type="InterPro" id="IPR007219">
    <property type="entry name" value="XnlR_reg_dom"/>
</dbReference>
<dbReference type="CDD" id="cd12148">
    <property type="entry name" value="fungal_TF_MHR"/>
    <property type="match status" value="1"/>
</dbReference>
<dbReference type="OrthoDB" id="4818016at2759"/>
<organism evidence="8 9">
    <name type="scientific">Fusarium oxysporum</name>
    <name type="common">Fusarium vascular wilt</name>
    <dbReference type="NCBI Taxonomy" id="5507"/>
    <lineage>
        <taxon>Eukaryota</taxon>
        <taxon>Fungi</taxon>
        <taxon>Dikarya</taxon>
        <taxon>Ascomycota</taxon>
        <taxon>Pezizomycotina</taxon>
        <taxon>Sordariomycetes</taxon>
        <taxon>Hypocreomycetidae</taxon>
        <taxon>Hypocreales</taxon>
        <taxon>Nectriaceae</taxon>
        <taxon>Fusarium</taxon>
        <taxon>Fusarium oxysporum species complex</taxon>
    </lineage>
</organism>
<dbReference type="AlphaFoldDB" id="A0A2H3TRI8"/>
<evidence type="ECO:0000313" key="8">
    <source>
        <dbReference type="EMBL" id="SCO91234.1"/>
    </source>
</evidence>
<accession>A0A2H3TRI8</accession>
<keyword evidence="5" id="KW-0804">Transcription</keyword>
<dbReference type="Proteomes" id="UP000219369">
    <property type="component" value="Unassembled WGS sequence"/>
</dbReference>
<dbReference type="PANTHER" id="PTHR31313:SF77">
    <property type="entry name" value="ZN(II)2CYS6 TRANSCRIPTION FACTOR (EUROFUNG)"/>
    <property type="match status" value="1"/>
</dbReference>
<evidence type="ECO:0000256" key="1">
    <source>
        <dbReference type="ARBA" id="ARBA00022723"/>
    </source>
</evidence>
<name>A0A2H3TRI8_FUSOX</name>
<dbReference type="GO" id="GO:0003677">
    <property type="term" value="F:DNA binding"/>
    <property type="evidence" value="ECO:0007669"/>
    <property type="project" value="UniProtKB-KW"/>
</dbReference>
<reference evidence="9" key="1">
    <citation type="submission" date="2016-09" db="EMBL/GenBank/DDBJ databases">
        <authorList>
            <person name="Guldener U."/>
        </authorList>
    </citation>
    <scope>NUCLEOTIDE SEQUENCE [LARGE SCALE GENOMIC DNA]</scope>
    <source>
        <strain evidence="9">V64-1</strain>
    </source>
</reference>
<evidence type="ECO:0000259" key="7">
    <source>
        <dbReference type="Pfam" id="PF04082"/>
    </source>
</evidence>
<keyword evidence="3" id="KW-0805">Transcription regulation</keyword>
<evidence type="ECO:0000256" key="3">
    <source>
        <dbReference type="ARBA" id="ARBA00023015"/>
    </source>
</evidence>
<evidence type="ECO:0000313" key="9">
    <source>
        <dbReference type="Proteomes" id="UP000219369"/>
    </source>
</evidence>
<dbReference type="GO" id="GO:0006351">
    <property type="term" value="P:DNA-templated transcription"/>
    <property type="evidence" value="ECO:0007669"/>
    <property type="project" value="InterPro"/>
</dbReference>
<proteinExistence type="predicted"/>
<keyword evidence="4" id="KW-0238">DNA-binding</keyword>
<keyword evidence="6" id="KW-0539">Nucleus</keyword>
<dbReference type="InterPro" id="IPR051615">
    <property type="entry name" value="Transcr_Regulatory_Elem"/>
</dbReference>
<dbReference type="PANTHER" id="PTHR31313">
    <property type="entry name" value="TY1 ENHANCER ACTIVATOR"/>
    <property type="match status" value="1"/>
</dbReference>
<protein>
    <recommendedName>
        <fullName evidence="7">Xylanolytic transcriptional activator regulatory domain-containing protein</fullName>
    </recommendedName>
</protein>
<gene>
    <name evidence="8" type="ORF">FRV6_15362</name>
</gene>
<evidence type="ECO:0000256" key="6">
    <source>
        <dbReference type="ARBA" id="ARBA00023242"/>
    </source>
</evidence>
<evidence type="ECO:0000256" key="2">
    <source>
        <dbReference type="ARBA" id="ARBA00022833"/>
    </source>
</evidence>
<sequence length="165" mass="18714">MAVDSSLHVSAKPYVDAGSMTLDEARGRSVTFWGVFSTDRMWSLYLGRPSLNLLQAISIETPSAFEVPTTCFEPRIPQTVQENPIDLQGPVVEQWIGLLRIRSALEGLLYFQADASNVELQHFANSTWERLELWRRELPRELDLDFSVPSRCSAEIIVLQYVLLS</sequence>
<feature type="domain" description="Xylanolytic transcriptional activator regulatory" evidence="7">
    <location>
        <begin position="1"/>
        <end position="66"/>
    </location>
</feature>
<dbReference type="GO" id="GO:0008270">
    <property type="term" value="F:zinc ion binding"/>
    <property type="evidence" value="ECO:0007669"/>
    <property type="project" value="InterPro"/>
</dbReference>
<keyword evidence="1" id="KW-0479">Metal-binding</keyword>